<sequence length="303" mass="33098">MSVGHHLTEFADLPVFDFDTETDTESLPDAAAVAWRVRSHYVDPSWEDVFEDFLDCVDTERVTALILGFWSGTCPAGLLVEAADRFPALRAVFAGDITGEEFEISWINQGDLTPLVAAFPRLEVLEARGGSGLEFEPVAGSVLRRLRFETGGLPGEVVRAVAASDLPNLEHLDLWLGDEDYGCTTELADFAPFLAGDRFPALRHLGLENSEFQDEIATAVAGAPVVARLESLSLAMGVLSDRGAEALLSGQPLTHLRRLDLHHHFLTDTMAERLRAALPATEVDLSDPQYGGEERGFYVMVTE</sequence>
<dbReference type="Proteomes" id="UP000487268">
    <property type="component" value="Unassembled WGS sequence"/>
</dbReference>
<evidence type="ECO:0000313" key="1">
    <source>
        <dbReference type="EMBL" id="MQY08296.1"/>
    </source>
</evidence>
<reference evidence="1 2" key="1">
    <citation type="submission" date="2019-10" db="EMBL/GenBank/DDBJ databases">
        <title>Actinomadura rubteroloni sp. nov. and Actinomadura macrotermitis sp. nov., isolated from the gut of fungus growing-termite Macrotermes natalensis.</title>
        <authorList>
            <person name="Benndorf R."/>
            <person name="Martin K."/>
            <person name="Kuefner M."/>
            <person name="De Beer W."/>
            <person name="Kaster A.-K."/>
            <person name="Vollmers J."/>
            <person name="Poulsen M."/>
            <person name="Beemelmanns C."/>
        </authorList>
    </citation>
    <scope>NUCLEOTIDE SEQUENCE [LARGE SCALE GENOMIC DNA]</scope>
    <source>
        <strain evidence="1 2">RB68</strain>
    </source>
</reference>
<keyword evidence="2" id="KW-1185">Reference proteome</keyword>
<evidence type="ECO:0000313" key="2">
    <source>
        <dbReference type="Proteomes" id="UP000487268"/>
    </source>
</evidence>
<evidence type="ECO:0008006" key="3">
    <source>
        <dbReference type="Google" id="ProtNLM"/>
    </source>
</evidence>
<dbReference type="RefSeq" id="WP_153539003.1">
    <property type="nucleotide sequence ID" value="NZ_WEGH01000004.1"/>
</dbReference>
<proteinExistence type="predicted"/>
<name>A0A7K0C4K8_9ACTN</name>
<dbReference type="InterPro" id="IPR032675">
    <property type="entry name" value="LRR_dom_sf"/>
</dbReference>
<dbReference type="SUPFAM" id="SSF52047">
    <property type="entry name" value="RNI-like"/>
    <property type="match status" value="1"/>
</dbReference>
<dbReference type="InterPro" id="IPR047722">
    <property type="entry name" value="STM4015-like"/>
</dbReference>
<dbReference type="EMBL" id="WEGH01000004">
    <property type="protein sequence ID" value="MQY08296.1"/>
    <property type="molecule type" value="Genomic_DNA"/>
</dbReference>
<organism evidence="1 2">
    <name type="scientific">Actinomadura macrotermitis</name>
    <dbReference type="NCBI Taxonomy" id="2585200"/>
    <lineage>
        <taxon>Bacteria</taxon>
        <taxon>Bacillati</taxon>
        <taxon>Actinomycetota</taxon>
        <taxon>Actinomycetes</taxon>
        <taxon>Streptosporangiales</taxon>
        <taxon>Thermomonosporaceae</taxon>
        <taxon>Actinomadura</taxon>
    </lineage>
</organism>
<accession>A0A7K0C4K8</accession>
<protein>
    <recommendedName>
        <fullName evidence="3">Leucine-rich repeat domain-containing protein</fullName>
    </recommendedName>
</protein>
<dbReference type="Gene3D" id="3.80.10.10">
    <property type="entry name" value="Ribonuclease Inhibitor"/>
    <property type="match status" value="1"/>
</dbReference>
<dbReference type="NCBIfam" id="NF038076">
    <property type="entry name" value="fam_STM4015"/>
    <property type="match status" value="1"/>
</dbReference>
<dbReference type="OrthoDB" id="9781345at2"/>
<gene>
    <name evidence="1" type="ORF">ACRB68_64030</name>
</gene>
<dbReference type="AlphaFoldDB" id="A0A7K0C4K8"/>
<comment type="caution">
    <text evidence="1">The sequence shown here is derived from an EMBL/GenBank/DDBJ whole genome shotgun (WGS) entry which is preliminary data.</text>
</comment>